<dbReference type="InterPro" id="IPR005693">
    <property type="entry name" value="Mce"/>
</dbReference>
<dbReference type="NCBIfam" id="TIGR00996">
    <property type="entry name" value="Mtu_fam_mce"/>
    <property type="match status" value="1"/>
</dbReference>
<dbReference type="PANTHER" id="PTHR33371:SF18">
    <property type="entry name" value="MCE-FAMILY PROTEIN MCE3C"/>
    <property type="match status" value="1"/>
</dbReference>
<name>A0ABN1RWN4_9ACTN</name>
<keyword evidence="3" id="KW-1185">Reference proteome</keyword>
<dbReference type="PANTHER" id="PTHR33371">
    <property type="entry name" value="INTERMEMBRANE PHOSPHOLIPID TRANSPORT SYSTEM BINDING PROTEIN MLAD-RELATED"/>
    <property type="match status" value="1"/>
</dbReference>
<dbReference type="Pfam" id="PF02470">
    <property type="entry name" value="MlaD"/>
    <property type="match status" value="1"/>
</dbReference>
<dbReference type="InterPro" id="IPR052336">
    <property type="entry name" value="MlaD_Phospholipid_Transporter"/>
</dbReference>
<dbReference type="EMBL" id="BAAAHH010000044">
    <property type="protein sequence ID" value="GAA0966511.1"/>
    <property type="molecule type" value="Genomic_DNA"/>
</dbReference>
<evidence type="ECO:0000313" key="3">
    <source>
        <dbReference type="Proteomes" id="UP001500665"/>
    </source>
</evidence>
<organism evidence="2 3">
    <name type="scientific">Actinocorallia libanotica</name>
    <dbReference type="NCBI Taxonomy" id="46162"/>
    <lineage>
        <taxon>Bacteria</taxon>
        <taxon>Bacillati</taxon>
        <taxon>Actinomycetota</taxon>
        <taxon>Actinomycetes</taxon>
        <taxon>Streptosporangiales</taxon>
        <taxon>Thermomonosporaceae</taxon>
        <taxon>Actinocorallia</taxon>
    </lineage>
</organism>
<gene>
    <name evidence="2" type="ORF">GCM10009550_68960</name>
</gene>
<reference evidence="2 3" key="1">
    <citation type="journal article" date="2019" name="Int. J. Syst. Evol. Microbiol.">
        <title>The Global Catalogue of Microorganisms (GCM) 10K type strain sequencing project: providing services to taxonomists for standard genome sequencing and annotation.</title>
        <authorList>
            <consortium name="The Broad Institute Genomics Platform"/>
            <consortium name="The Broad Institute Genome Sequencing Center for Infectious Disease"/>
            <person name="Wu L."/>
            <person name="Ma J."/>
        </authorList>
    </citation>
    <scope>NUCLEOTIDE SEQUENCE [LARGE SCALE GENOMIC DNA]</scope>
    <source>
        <strain evidence="2 3">JCM 10696</strain>
    </source>
</reference>
<dbReference type="InterPro" id="IPR003399">
    <property type="entry name" value="Mce/MlaD"/>
</dbReference>
<comment type="caution">
    <text evidence="2">The sequence shown here is derived from an EMBL/GenBank/DDBJ whole genome shotgun (WGS) entry which is preliminary data.</text>
</comment>
<accession>A0ABN1RWN4</accession>
<dbReference type="Proteomes" id="UP001500665">
    <property type="component" value="Unassembled WGS sequence"/>
</dbReference>
<proteinExistence type="predicted"/>
<dbReference type="RefSeq" id="WP_344246129.1">
    <property type="nucleotide sequence ID" value="NZ_BAAAHH010000044.1"/>
</dbReference>
<evidence type="ECO:0000259" key="1">
    <source>
        <dbReference type="Pfam" id="PF02470"/>
    </source>
</evidence>
<evidence type="ECO:0000313" key="2">
    <source>
        <dbReference type="EMBL" id="GAA0966511.1"/>
    </source>
</evidence>
<sequence length="352" mass="38148">MKKTFSRVTAVRGRRPRLGSLRDRDRRLVAVASLAVLGVLLAFAFLYGQLGLFRGGYHVTAVFGETGGIRERDDVRLAGVKVGSVTAIEPDFHKGHVVVTFRVDEGIELGPRTRADVQMSNLLGGRYIKLTGPVQKPYLDELSEAKRRIPKERTGTPYTVVDAVNKSTGDLGTLDMAALTKVLNETEKLTLPSQKNLNRLLTNISTLNAALNEKSPQFQRLISNANQLTGTLARKNADLTRLIEASRTLLGTLSEHRDELADSLGGNSRTVSALANVVDRRGKELDDLLANLHTITQRLEPDIGDLNTTLALLGPTFENVAAAGDTGNLAFIATGLGVLQNTKTILPPEARP</sequence>
<feature type="domain" description="Mce/MlaD" evidence="1">
    <location>
        <begin position="56"/>
        <end position="131"/>
    </location>
</feature>
<protein>
    <submittedName>
        <fullName evidence="2">MCE family protein</fullName>
    </submittedName>
</protein>